<dbReference type="GO" id="GO:0016787">
    <property type="term" value="F:hydrolase activity"/>
    <property type="evidence" value="ECO:0007669"/>
    <property type="project" value="UniProtKB-KW"/>
</dbReference>
<accession>A0ABP8W004</accession>
<comment type="caution">
    <text evidence="2">The sequence shown here is derived from an EMBL/GenBank/DDBJ whole genome shotgun (WGS) entry which is preliminary data.</text>
</comment>
<name>A0ABP8W004_9PSEU</name>
<dbReference type="InterPro" id="IPR000073">
    <property type="entry name" value="AB_hydrolase_1"/>
</dbReference>
<proteinExistence type="predicted"/>
<reference evidence="3" key="1">
    <citation type="journal article" date="2019" name="Int. J. Syst. Evol. Microbiol.">
        <title>The Global Catalogue of Microorganisms (GCM) 10K type strain sequencing project: providing services to taxonomists for standard genome sequencing and annotation.</title>
        <authorList>
            <consortium name="The Broad Institute Genomics Platform"/>
            <consortium name="The Broad Institute Genome Sequencing Center for Infectious Disease"/>
            <person name="Wu L."/>
            <person name="Ma J."/>
        </authorList>
    </citation>
    <scope>NUCLEOTIDE SEQUENCE [LARGE SCALE GENOMIC DNA]</scope>
    <source>
        <strain evidence="3">JCM 18055</strain>
    </source>
</reference>
<gene>
    <name evidence="2" type="ORF">GCM10023215_06000</name>
</gene>
<dbReference type="EMBL" id="BAABIC010000002">
    <property type="protein sequence ID" value="GAA4676480.1"/>
    <property type="molecule type" value="Genomic_DNA"/>
</dbReference>
<organism evidence="2 3">
    <name type="scientific">Pseudonocardia yuanmonensis</name>
    <dbReference type="NCBI Taxonomy" id="1095914"/>
    <lineage>
        <taxon>Bacteria</taxon>
        <taxon>Bacillati</taxon>
        <taxon>Actinomycetota</taxon>
        <taxon>Actinomycetes</taxon>
        <taxon>Pseudonocardiales</taxon>
        <taxon>Pseudonocardiaceae</taxon>
        <taxon>Pseudonocardia</taxon>
    </lineage>
</organism>
<keyword evidence="2" id="KW-0378">Hydrolase</keyword>
<protein>
    <submittedName>
        <fullName evidence="2">Alpha/beta hydrolase</fullName>
    </submittedName>
</protein>
<sequence length="273" mass="29560">MSELASESAVQSTTESPVDERIVQVGPIAARVLVAGTGEPLLFLHGAGGLFWDPFLEELARRHTVYAVEHPGANVSEDLDHLPGLWELVLFYDELLDALGLDAVRVVGHSFGGMVAAELAANSPRRVSRLVLLCPVGFWREDHPVPDIAGIPPETLPQLVLADPEGPLAATLSPPADDPQALFEAAMRMASILHFIWPLPDKGLSRRIHRVSAPTLLVWGEQDRLVDPAYAEEFTSRLRDSRLALVPDAGHLPQLEQTGAVLAQVLPFLEGPS</sequence>
<dbReference type="PANTHER" id="PTHR43798">
    <property type="entry name" value="MONOACYLGLYCEROL LIPASE"/>
    <property type="match status" value="1"/>
</dbReference>
<keyword evidence="3" id="KW-1185">Reference proteome</keyword>
<dbReference type="InterPro" id="IPR050266">
    <property type="entry name" value="AB_hydrolase_sf"/>
</dbReference>
<evidence type="ECO:0000259" key="1">
    <source>
        <dbReference type="Pfam" id="PF12697"/>
    </source>
</evidence>
<dbReference type="RefSeq" id="WP_345378146.1">
    <property type="nucleotide sequence ID" value="NZ_BAABIC010000002.1"/>
</dbReference>
<dbReference type="Gene3D" id="3.40.50.1820">
    <property type="entry name" value="alpha/beta hydrolase"/>
    <property type="match status" value="1"/>
</dbReference>
<dbReference type="InterPro" id="IPR029058">
    <property type="entry name" value="AB_hydrolase_fold"/>
</dbReference>
<dbReference type="SUPFAM" id="SSF53474">
    <property type="entry name" value="alpha/beta-Hydrolases"/>
    <property type="match status" value="1"/>
</dbReference>
<dbReference type="PRINTS" id="PR00111">
    <property type="entry name" value="ABHYDROLASE"/>
</dbReference>
<dbReference type="Pfam" id="PF12697">
    <property type="entry name" value="Abhydrolase_6"/>
    <property type="match status" value="1"/>
</dbReference>
<dbReference type="Proteomes" id="UP001500325">
    <property type="component" value="Unassembled WGS sequence"/>
</dbReference>
<evidence type="ECO:0000313" key="3">
    <source>
        <dbReference type="Proteomes" id="UP001500325"/>
    </source>
</evidence>
<evidence type="ECO:0000313" key="2">
    <source>
        <dbReference type="EMBL" id="GAA4676480.1"/>
    </source>
</evidence>
<feature type="domain" description="AB hydrolase-1" evidence="1">
    <location>
        <begin position="41"/>
        <end position="263"/>
    </location>
</feature>